<proteinExistence type="predicted"/>
<protein>
    <submittedName>
        <fullName evidence="1">Uncharacterized protein</fullName>
    </submittedName>
</protein>
<evidence type="ECO:0000313" key="2">
    <source>
        <dbReference type="Proteomes" id="UP001057221"/>
    </source>
</evidence>
<name>A0A9E7MR99_9CAUD</name>
<reference evidence="1 2" key="1">
    <citation type="submission" date="2022-05" db="EMBL/GenBank/DDBJ databases">
        <authorList>
            <person name="Friedrich I."/>
            <person name="Poehlein A."/>
            <person name="Schneider D."/>
            <person name="Hertel R."/>
            <person name="Daniel R."/>
        </authorList>
    </citation>
    <scope>NUCLEOTIDE SEQUENCE [LARGE SCALE GENOMIC DNA]</scope>
</reference>
<organism evidence="1 2">
    <name type="scientific">Brevundimonas phage vB_BpoS-Domovoi</name>
    <dbReference type="NCBI Taxonomy" id="2948598"/>
    <lineage>
        <taxon>Viruses</taxon>
        <taxon>Duplodnaviria</taxon>
        <taxon>Heunggongvirae</taxon>
        <taxon>Uroviricota</taxon>
        <taxon>Caudoviricetes</taxon>
        <taxon>Jeanschmidtviridae</taxon>
        <taxon>Marchewkavirus</taxon>
        <taxon>Marchewkavirus domovoi</taxon>
    </lineage>
</organism>
<dbReference type="Proteomes" id="UP001057221">
    <property type="component" value="Segment"/>
</dbReference>
<dbReference type="EMBL" id="ON529855">
    <property type="protein sequence ID" value="USN14984.1"/>
    <property type="molecule type" value="Genomic_DNA"/>
</dbReference>
<accession>A0A9E7MR99</accession>
<sequence length="88" mass="9801">MSTKKFTRQRIVREGPQFRVPVHQVLEGALDADLEQVVVIGLTDDDEIYVASSTTTPVTHDLIERAVEEIENLAVDEDEDADGFGDED</sequence>
<evidence type="ECO:0000313" key="1">
    <source>
        <dbReference type="EMBL" id="USN14984.1"/>
    </source>
</evidence>
<gene>
    <name evidence="1" type="ORF">DOMOVOI_05340</name>
</gene>
<keyword evidence="2" id="KW-1185">Reference proteome</keyword>